<feature type="region of interest" description="Disordered" evidence="1">
    <location>
        <begin position="87"/>
        <end position="136"/>
    </location>
</feature>
<dbReference type="AlphaFoldDB" id="A0A8D3BM54"/>
<dbReference type="InterPro" id="IPR008942">
    <property type="entry name" value="ENTH_VHS"/>
</dbReference>
<feature type="compositionally biased region" description="Basic and acidic residues" evidence="1">
    <location>
        <begin position="87"/>
        <end position="126"/>
    </location>
</feature>
<dbReference type="Gene3D" id="1.25.40.90">
    <property type="match status" value="1"/>
</dbReference>
<feature type="compositionally biased region" description="Polar residues" evidence="1">
    <location>
        <begin position="309"/>
        <end position="318"/>
    </location>
</feature>
<feature type="compositionally biased region" description="Polar residues" evidence="1">
    <location>
        <begin position="432"/>
        <end position="447"/>
    </location>
</feature>
<feature type="region of interest" description="Disordered" evidence="1">
    <location>
        <begin position="295"/>
        <end position="324"/>
    </location>
</feature>
<evidence type="ECO:0000313" key="4">
    <source>
        <dbReference type="Proteomes" id="UP000694558"/>
    </source>
</evidence>
<dbReference type="GO" id="GO:0000993">
    <property type="term" value="F:RNA polymerase II complex binding"/>
    <property type="evidence" value="ECO:0007669"/>
    <property type="project" value="TreeGrafter"/>
</dbReference>
<evidence type="ECO:0000256" key="1">
    <source>
        <dbReference type="SAM" id="MobiDB-lite"/>
    </source>
</evidence>
<dbReference type="Pfam" id="PF04818">
    <property type="entry name" value="CID"/>
    <property type="match status" value="1"/>
</dbReference>
<reference evidence="3" key="2">
    <citation type="submission" date="2025-08" db="UniProtKB">
        <authorList>
            <consortium name="Ensembl"/>
        </authorList>
    </citation>
    <scope>IDENTIFICATION</scope>
</reference>
<dbReference type="Proteomes" id="UP000694558">
    <property type="component" value="Chromosome 1"/>
</dbReference>
<feature type="region of interest" description="Disordered" evidence="1">
    <location>
        <begin position="367"/>
        <end position="397"/>
    </location>
</feature>
<dbReference type="Ensembl" id="ENSSMAT00000074884.1">
    <property type="protein sequence ID" value="ENSSMAP00000036112.1"/>
    <property type="gene ID" value="ENSSMAG00000025690.1"/>
</dbReference>
<dbReference type="PROSITE" id="PS51391">
    <property type="entry name" value="CID"/>
    <property type="match status" value="1"/>
</dbReference>
<feature type="compositionally biased region" description="Pro residues" evidence="1">
    <location>
        <begin position="916"/>
        <end position="932"/>
    </location>
</feature>
<feature type="region of interest" description="Disordered" evidence="1">
    <location>
        <begin position="763"/>
        <end position="845"/>
    </location>
</feature>
<dbReference type="GeneTree" id="ENSGT00950000183094"/>
<feature type="region of interest" description="Disordered" evidence="1">
    <location>
        <begin position="432"/>
        <end position="694"/>
    </location>
</feature>
<evidence type="ECO:0000259" key="2">
    <source>
        <dbReference type="PROSITE" id="PS51391"/>
    </source>
</evidence>
<dbReference type="InterPro" id="IPR006569">
    <property type="entry name" value="CID_dom"/>
</dbReference>
<gene>
    <name evidence="3" type="primary">RPRD2</name>
</gene>
<sequence length="985" mass="106407">VFYVCFFSADNNHRLNLFYLANDVIQNCKRKNAIVFRPAFAEALPNAVLLIKDVKVRRSVERILTIWEERSVYPEEVIAQLKANLNKREKEREKQKEKEKEREKAKEKAKEKEKEKEKEKAKEKETSPANAPANTKAALKSKIVAEFTPHSLVEQLSRHKREVAEEEFREKQLAALRVDVCSTEALKRLKDKAGGNKFAKDVEDGSLKLQEFVSFLESELQTGPPLLEALGNADIFYEMQYKEVKIVANVSEGRRLFDAPSPDWDMEDMDMSDEEAAAAGGKWLQSVIDRRLHSVSKAAKSDSAPKLPSTPTKASKTNSTAAVTATPVTPTSAAAQSAPATPLGVNLAKVDLGKISSILSSLTSVMKNTGVPSPRPSPGTPTTPSAQSAASKVTPPSPALASILSRVDITPEGILNALSKTNTPGLSSLLQSVTNSASATPTRTSPESSTVKTPLTPTTPKTKPSLGNSLKRDSSGRTRDWEKERQLSPPPPPLPRTSAPSVSPPSLESKINSFLQGNPGFSLALGDASPDGVDGTPVRDEAAGTPTQDEIMDTPGSLPESLGSSGGHNLSPTAYRSEPWDAVITPSGSNSDGVLLGSSSSRYGAGKKSSTKIKDDEAMNVRRQVSSSPSNDMKGKKESQLRMMGINRAMGERRLSAGSRKMSTGSDDGSLTGKRDDKGKSQESPGRDGKGGQYHRIETLVSPCTEGAPIQTLGYSNRPLAGERIKTVESIRVIGHGSRRGGGAGGRPGGAMWYEEEEYMENMTPSMPPPHPQLLLPPHLHPPPPHPHPHPHPLSQSPFQMPYHTDRIHTPPPSLLHQHPPHPSFFSSPPPIPRPPPPPLQQHPSVPSAVMVGGVLVPVDRPLSLPPPIRPEGAERGGVGTRGNKVAPPPLMTSLLGEPPKLPRPGTVKEHFVPRHAPPLHRPGTPGVPPPLLVDRPLLRGRNPSHHHNQDLPMRGFHGGKRPGPPFTGGPFHHGQKRPFLPPRY</sequence>
<feature type="compositionally biased region" description="Low complexity" evidence="1">
    <location>
        <begin position="382"/>
        <end position="391"/>
    </location>
</feature>
<feature type="compositionally biased region" description="Low complexity" evidence="1">
    <location>
        <begin position="933"/>
        <end position="942"/>
    </location>
</feature>
<evidence type="ECO:0000313" key="3">
    <source>
        <dbReference type="Ensembl" id="ENSSMAP00000036112.1"/>
    </source>
</evidence>
<organism evidence="3 4">
    <name type="scientific">Scophthalmus maximus</name>
    <name type="common">Turbot</name>
    <name type="synonym">Psetta maxima</name>
    <dbReference type="NCBI Taxonomy" id="52904"/>
    <lineage>
        <taxon>Eukaryota</taxon>
        <taxon>Metazoa</taxon>
        <taxon>Chordata</taxon>
        <taxon>Craniata</taxon>
        <taxon>Vertebrata</taxon>
        <taxon>Euteleostomi</taxon>
        <taxon>Actinopterygii</taxon>
        <taxon>Neopterygii</taxon>
        <taxon>Teleostei</taxon>
        <taxon>Neoteleostei</taxon>
        <taxon>Acanthomorphata</taxon>
        <taxon>Carangaria</taxon>
        <taxon>Pleuronectiformes</taxon>
        <taxon>Pleuronectoidei</taxon>
        <taxon>Scophthalmidae</taxon>
        <taxon>Scophthalmus</taxon>
    </lineage>
</organism>
<name>A0A8D3BM54_SCOMX</name>
<feature type="compositionally biased region" description="Low complexity" evidence="1">
    <location>
        <begin position="448"/>
        <end position="466"/>
    </location>
</feature>
<dbReference type="SUPFAM" id="SSF48464">
    <property type="entry name" value="ENTH/VHS domain"/>
    <property type="match status" value="1"/>
</dbReference>
<feature type="compositionally biased region" description="Polar residues" evidence="1">
    <location>
        <begin position="586"/>
        <end position="602"/>
    </location>
</feature>
<feature type="compositionally biased region" description="Polar residues" evidence="1">
    <location>
        <begin position="504"/>
        <end position="516"/>
    </location>
</feature>
<dbReference type="GO" id="GO:0031124">
    <property type="term" value="P:mRNA 3'-end processing"/>
    <property type="evidence" value="ECO:0007669"/>
    <property type="project" value="TreeGrafter"/>
</dbReference>
<feature type="compositionally biased region" description="Basic and acidic residues" evidence="1">
    <location>
        <begin position="470"/>
        <end position="486"/>
    </location>
</feature>
<accession>A0A8D3BM54</accession>
<feature type="compositionally biased region" description="Pro residues" evidence="1">
    <location>
        <begin position="828"/>
        <end position="841"/>
    </location>
</feature>
<protein>
    <submittedName>
        <fullName evidence="3">Regulation of nuclear pre-mRNA domain containing 2</fullName>
    </submittedName>
</protein>
<reference evidence="3" key="1">
    <citation type="submission" date="2023-05" db="EMBL/GenBank/DDBJ databases">
        <title>High-quality long-read genome of Scophthalmus maximus.</title>
        <authorList>
            <person name="Lien S."/>
            <person name="Martinez P."/>
        </authorList>
    </citation>
    <scope>NUCLEOTIDE SEQUENCE [LARGE SCALE GENOMIC DNA]</scope>
</reference>
<dbReference type="SMART" id="SM00582">
    <property type="entry name" value="RPR"/>
    <property type="match status" value="1"/>
</dbReference>
<dbReference type="PANTHER" id="PTHR12460">
    <property type="entry name" value="CYCLIN-DEPENDENT KINASE INHIBITOR-RELATED PROTEIN"/>
    <property type="match status" value="1"/>
</dbReference>
<proteinExistence type="predicted"/>
<feature type="domain" description="CID" evidence="2">
    <location>
        <begin position="1"/>
        <end position="89"/>
    </location>
</feature>
<feature type="region of interest" description="Disordered" evidence="1">
    <location>
        <begin position="866"/>
        <end position="985"/>
    </location>
</feature>
<feature type="compositionally biased region" description="Basic and acidic residues" evidence="1">
    <location>
        <begin position="673"/>
        <end position="694"/>
    </location>
</feature>
<dbReference type="PANTHER" id="PTHR12460:SF40">
    <property type="entry name" value="REGULATION OF NUCLEAR PRE-MRNA DOMAIN-CONTAINING PROTEIN 2"/>
    <property type="match status" value="1"/>
</dbReference>